<dbReference type="KEGG" id="rul:UC8_43320"/>
<name>A0A5B9QTG0_9BACT</name>
<dbReference type="Proteomes" id="UP000325286">
    <property type="component" value="Chromosome"/>
</dbReference>
<reference evidence="1 2" key="1">
    <citation type="submission" date="2019-08" db="EMBL/GenBank/DDBJ databases">
        <title>Deep-cultivation of Planctomycetes and their phenomic and genomic characterization uncovers novel biology.</title>
        <authorList>
            <person name="Wiegand S."/>
            <person name="Jogler M."/>
            <person name="Boedeker C."/>
            <person name="Pinto D."/>
            <person name="Vollmers J."/>
            <person name="Rivas-Marin E."/>
            <person name="Kohn T."/>
            <person name="Peeters S.H."/>
            <person name="Heuer A."/>
            <person name="Rast P."/>
            <person name="Oberbeckmann S."/>
            <person name="Bunk B."/>
            <person name="Jeske O."/>
            <person name="Meyerdierks A."/>
            <person name="Storesund J.E."/>
            <person name="Kallscheuer N."/>
            <person name="Luecker S."/>
            <person name="Lage O.M."/>
            <person name="Pohl T."/>
            <person name="Merkel B.J."/>
            <person name="Hornburger P."/>
            <person name="Mueller R.-W."/>
            <person name="Bruemmer F."/>
            <person name="Labrenz M."/>
            <person name="Spormann A.M."/>
            <person name="Op den Camp H."/>
            <person name="Overmann J."/>
            <person name="Amann R."/>
            <person name="Jetten M.S.M."/>
            <person name="Mascher T."/>
            <person name="Medema M.H."/>
            <person name="Devos D.P."/>
            <person name="Kaster A.-K."/>
            <person name="Ovreas L."/>
            <person name="Rohde M."/>
            <person name="Galperin M.Y."/>
            <person name="Jogler C."/>
        </authorList>
    </citation>
    <scope>NUCLEOTIDE SEQUENCE [LARGE SCALE GENOMIC DNA]</scope>
    <source>
        <strain evidence="1 2">UC8</strain>
    </source>
</reference>
<evidence type="ECO:0000313" key="1">
    <source>
        <dbReference type="EMBL" id="QEG42298.1"/>
    </source>
</evidence>
<protein>
    <submittedName>
        <fullName evidence="1">Uncharacterized protein</fullName>
    </submittedName>
</protein>
<gene>
    <name evidence="1" type="ORF">UC8_43320</name>
</gene>
<accession>A0A5B9QTG0</accession>
<proteinExistence type="predicted"/>
<organism evidence="1 2">
    <name type="scientific">Roseimaritima ulvae</name>
    <dbReference type="NCBI Taxonomy" id="980254"/>
    <lineage>
        <taxon>Bacteria</taxon>
        <taxon>Pseudomonadati</taxon>
        <taxon>Planctomycetota</taxon>
        <taxon>Planctomycetia</taxon>
        <taxon>Pirellulales</taxon>
        <taxon>Pirellulaceae</taxon>
        <taxon>Roseimaritima</taxon>
    </lineage>
</organism>
<dbReference type="EMBL" id="CP042914">
    <property type="protein sequence ID" value="QEG42298.1"/>
    <property type="molecule type" value="Genomic_DNA"/>
</dbReference>
<evidence type="ECO:0000313" key="2">
    <source>
        <dbReference type="Proteomes" id="UP000325286"/>
    </source>
</evidence>
<dbReference type="AlphaFoldDB" id="A0A5B9QTG0"/>
<keyword evidence="2" id="KW-1185">Reference proteome</keyword>
<sequence>MSVQVELCCACDSTAGDGDFHAVDRIGAIFLAAVVHHKPIVPAQMRHPWIAKILGIDTQLGT</sequence>